<dbReference type="InterPro" id="IPR013155">
    <property type="entry name" value="M/V/L/I-tRNA-synth_anticd-bd"/>
</dbReference>
<evidence type="ECO:0000313" key="12">
    <source>
        <dbReference type="EMBL" id="KAK8857966.1"/>
    </source>
</evidence>
<protein>
    <recommendedName>
        <fullName evidence="2">leucine--tRNA ligase</fullName>
        <ecNumber evidence="2">6.1.1.4</ecNumber>
    </recommendedName>
    <alternativeName>
        <fullName evidence="8">Leucyl-tRNA synthetase</fullName>
    </alternativeName>
</protein>
<feature type="domain" description="Aminoacyl-tRNA synthetase class Ia" evidence="10">
    <location>
        <begin position="179"/>
        <end position="738"/>
    </location>
</feature>
<keyword evidence="3 9" id="KW-0436">Ligase</keyword>
<evidence type="ECO:0000259" key="10">
    <source>
        <dbReference type="Pfam" id="PF00133"/>
    </source>
</evidence>
<dbReference type="NCBIfam" id="TIGR00395">
    <property type="entry name" value="leuS_arch"/>
    <property type="match status" value="1"/>
</dbReference>
<dbReference type="PANTHER" id="PTHR45794">
    <property type="entry name" value="LEUCYL-TRNA SYNTHETASE"/>
    <property type="match status" value="1"/>
</dbReference>
<comment type="similarity">
    <text evidence="1 9">Belongs to the class-I aminoacyl-tRNA synthetase family.</text>
</comment>
<keyword evidence="7 9" id="KW-0030">Aminoacyl-tRNA synthetase</keyword>
<dbReference type="Pfam" id="PF00133">
    <property type="entry name" value="tRNA-synt_1"/>
    <property type="match status" value="2"/>
</dbReference>
<dbReference type="Gene3D" id="1.10.730.10">
    <property type="entry name" value="Isoleucyl-tRNA Synthetase, Domain 1"/>
    <property type="match status" value="1"/>
</dbReference>
<accession>A0ABR2I654</accession>
<dbReference type="PROSITE" id="PS00178">
    <property type="entry name" value="AA_TRNA_LIGASE_I"/>
    <property type="match status" value="1"/>
</dbReference>
<evidence type="ECO:0000256" key="1">
    <source>
        <dbReference type="ARBA" id="ARBA00005594"/>
    </source>
</evidence>
<proteinExistence type="inferred from homology"/>
<keyword evidence="4 9" id="KW-0547">Nucleotide-binding</keyword>
<dbReference type="Gene3D" id="3.40.50.620">
    <property type="entry name" value="HUPs"/>
    <property type="match status" value="1"/>
</dbReference>
<dbReference type="InterPro" id="IPR001412">
    <property type="entry name" value="aa-tRNA-synth_I_CS"/>
</dbReference>
<dbReference type="NCBIfam" id="NF008957">
    <property type="entry name" value="PRK12300.1"/>
    <property type="match status" value="1"/>
</dbReference>
<organism evidence="12 13">
    <name type="scientific">Tritrichomonas musculus</name>
    <dbReference type="NCBI Taxonomy" id="1915356"/>
    <lineage>
        <taxon>Eukaryota</taxon>
        <taxon>Metamonada</taxon>
        <taxon>Parabasalia</taxon>
        <taxon>Tritrichomonadida</taxon>
        <taxon>Tritrichomonadidae</taxon>
        <taxon>Tritrichomonas</taxon>
    </lineage>
</organism>
<reference evidence="12 13" key="1">
    <citation type="submission" date="2024-04" db="EMBL/GenBank/DDBJ databases">
        <title>Tritrichomonas musculus Genome.</title>
        <authorList>
            <person name="Alves-Ferreira E."/>
            <person name="Grigg M."/>
            <person name="Lorenzi H."/>
            <person name="Galac M."/>
        </authorList>
    </citation>
    <scope>NUCLEOTIDE SEQUENCE [LARGE SCALE GENOMIC DNA]</scope>
    <source>
        <strain evidence="12 13">EAF2021</strain>
    </source>
</reference>
<feature type="domain" description="Methionyl/Valyl/Leucyl/Isoleucyl-tRNA synthetase anticodon-binding" evidence="11">
    <location>
        <begin position="779"/>
        <end position="909"/>
    </location>
</feature>
<name>A0ABR2I654_9EUKA</name>
<feature type="domain" description="Aminoacyl-tRNA synthetase class Ia" evidence="10">
    <location>
        <begin position="38"/>
        <end position="120"/>
    </location>
</feature>
<evidence type="ECO:0000256" key="7">
    <source>
        <dbReference type="ARBA" id="ARBA00023146"/>
    </source>
</evidence>
<dbReference type="SUPFAM" id="SSF50677">
    <property type="entry name" value="ValRS/IleRS/LeuRS editing domain"/>
    <property type="match status" value="1"/>
</dbReference>
<dbReference type="Gene3D" id="3.90.740.10">
    <property type="entry name" value="Valyl/Leucyl/Isoleucyl-tRNA synthetase, editing domain"/>
    <property type="match status" value="1"/>
</dbReference>
<evidence type="ECO:0000313" key="13">
    <source>
        <dbReference type="Proteomes" id="UP001470230"/>
    </source>
</evidence>
<keyword evidence="5 9" id="KW-0067">ATP-binding</keyword>
<sequence>MPAKGKQQEQKVDLGTFKQDAQLSKRVSQLTPIEAKLNKQWVDDKIYEVDAPPAGEEHEKYFATFPFPYMNGRLHLGHMFTFSKSEFAVRYQRMKGKLALHPFGFHCTGMPIKASADKLAYELDTGTKVTSSSTHSKAASKTETGVSQFDILRHMQVPVEEIPEFRDPLKWLQYFPPLGKEDLIAYGSAIDWRRSFITTSVNPYYDHFVRWQFNILKRKGLVIFGKRPTIYSIKDQQPCLDHDRQSGEGVQAQEYTLIKLRLVDPHSIDERFDANASVFLLAATLRPETMIGQTNYWFKPDVKYEVSQASDGTSFYVTGPRALKNLAAQGLAQSAEPLFEIDSNKLNGALVTHTSISNQIRGFPLPDIKMNKGTGIVTCVPTDAPLDYQGIIDLQKNKEFREKWNIDPEWLKIEPILIIHTDKYGDYTAKAVLEELKTSSKPRAEKLEEAKGIAYKEGFYHGVMIAGPFKGEKVTEAKDKARKLLIEEGGAISYYEPDGTVISRSGDECVVMLVDQWYIEYGKEEWKQKVIEHFKAHVDCFHEETREKFLATFEWLGPWACSRQFGLGTKLPFSEDFLIDSLSDSTIYTAYYTIAHLLQGNLNGSQPGLGGLTPDKINDAFFDCVFLNGPVPEGIDPEVCNRFRREFDFWYPVDIRVSGKDLVTNHLTMYIYNHVAIFPEDKWPIGIRANGHLKLNNEKMSKSTGNFLTSIEANELFSVTGVRIGLADAGDAADDANFDGMVVKSALARLASFTDFVTATLNAKDEKQVHDGISGFPDELFSARLSKAIKDADQAYNRMMFKAALKASFFEVQNFWSDYVAMAQEDATGISRSLRQRYIETFLLLMTPIIPHYTDYIWKEVLGKPSTIINEKFPEPLPYNPDIFYMDRLLRKTSDTLKFRVKALRKVKGLNKACIYIRTHFNEIQLHVMALLREQFDVDKNEWKPTLDEAINNDEYLNNIKKESKNAAQKFMPFLKFLRDSVPEFGPFLLKESPEIDQAQLFKNNTSFFLRQLPGVNSLEIYDVDAGKADTPLWDEQIANNAQVYIPTANLCHLD</sequence>
<evidence type="ECO:0000256" key="8">
    <source>
        <dbReference type="ARBA" id="ARBA00030520"/>
    </source>
</evidence>
<dbReference type="SUPFAM" id="SSF52374">
    <property type="entry name" value="Nucleotidylyl transferase"/>
    <property type="match status" value="1"/>
</dbReference>
<evidence type="ECO:0000256" key="2">
    <source>
        <dbReference type="ARBA" id="ARBA00013164"/>
    </source>
</evidence>
<dbReference type="InterPro" id="IPR009080">
    <property type="entry name" value="tRNAsynth_Ia_anticodon-bd"/>
</dbReference>
<dbReference type="Pfam" id="PF08264">
    <property type="entry name" value="Anticodon_1"/>
    <property type="match status" value="1"/>
</dbReference>
<evidence type="ECO:0000256" key="3">
    <source>
        <dbReference type="ARBA" id="ARBA00022598"/>
    </source>
</evidence>
<dbReference type="EMBL" id="JAPFFF010000019">
    <property type="protein sequence ID" value="KAK8857966.1"/>
    <property type="molecule type" value="Genomic_DNA"/>
</dbReference>
<dbReference type="InterPro" id="IPR004493">
    <property type="entry name" value="Leu-tRNA-synth_Ia_arc/euk"/>
</dbReference>
<evidence type="ECO:0000256" key="9">
    <source>
        <dbReference type="RuleBase" id="RU363035"/>
    </source>
</evidence>
<dbReference type="PANTHER" id="PTHR45794:SF1">
    <property type="entry name" value="LEUCINE--TRNA LIGASE, CYTOPLASMIC"/>
    <property type="match status" value="1"/>
</dbReference>
<evidence type="ECO:0000259" key="11">
    <source>
        <dbReference type="Pfam" id="PF08264"/>
    </source>
</evidence>
<comment type="caution">
    <text evidence="12">The sequence shown here is derived from an EMBL/GenBank/DDBJ whole genome shotgun (WGS) entry which is preliminary data.</text>
</comment>
<keyword evidence="6 9" id="KW-0648">Protein biosynthesis</keyword>
<evidence type="ECO:0000256" key="5">
    <source>
        <dbReference type="ARBA" id="ARBA00022840"/>
    </source>
</evidence>
<dbReference type="EC" id="6.1.1.4" evidence="2"/>
<dbReference type="SUPFAM" id="SSF47323">
    <property type="entry name" value="Anticodon-binding domain of a subclass of class I aminoacyl-tRNA synthetases"/>
    <property type="match status" value="1"/>
</dbReference>
<dbReference type="InterPro" id="IPR014729">
    <property type="entry name" value="Rossmann-like_a/b/a_fold"/>
</dbReference>
<evidence type="ECO:0000256" key="4">
    <source>
        <dbReference type="ARBA" id="ARBA00022741"/>
    </source>
</evidence>
<gene>
    <name evidence="12" type="ORF">M9Y10_013065</name>
</gene>
<keyword evidence="13" id="KW-1185">Reference proteome</keyword>
<evidence type="ECO:0000256" key="6">
    <source>
        <dbReference type="ARBA" id="ARBA00022917"/>
    </source>
</evidence>
<dbReference type="InterPro" id="IPR002300">
    <property type="entry name" value="aa-tRNA-synth_Ia"/>
</dbReference>
<dbReference type="Proteomes" id="UP001470230">
    <property type="component" value="Unassembled WGS sequence"/>
</dbReference>
<dbReference type="InterPro" id="IPR009008">
    <property type="entry name" value="Val/Leu/Ile-tRNA-synth_edit"/>
</dbReference>